<protein>
    <submittedName>
        <fullName evidence="1">Uncharacterized protein</fullName>
    </submittedName>
</protein>
<sequence>MVTQQPDSRPGFYYVSIVRDSRVGLLAGPFIDDHAAALAWVERARAEAERCDPFAVFDAFGTVRLTSSAKPGVLNSILGLPCLSSEQARGASC</sequence>
<dbReference type="RefSeq" id="WP_127004910.1">
    <property type="nucleotide sequence ID" value="NZ_JBNPXW010000033.1"/>
</dbReference>
<dbReference type="Proteomes" id="UP000280346">
    <property type="component" value="Unassembled WGS sequence"/>
</dbReference>
<dbReference type="OrthoDB" id="9156621at2"/>
<gene>
    <name evidence="1" type="ORF">EJ913_29985</name>
</gene>
<reference evidence="1 2" key="1">
    <citation type="submission" date="2018-12" db="EMBL/GenBank/DDBJ databases">
        <authorList>
            <person name="Yang Y."/>
        </authorList>
    </citation>
    <scope>NUCLEOTIDE SEQUENCE [LARGE SCALE GENOMIC DNA]</scope>
    <source>
        <strain evidence="1 2">GSF71</strain>
    </source>
</reference>
<dbReference type="EMBL" id="RZIJ01000047">
    <property type="protein sequence ID" value="RUQ61236.1"/>
    <property type="molecule type" value="Genomic_DNA"/>
</dbReference>
<dbReference type="AlphaFoldDB" id="A0A433IZK5"/>
<comment type="caution">
    <text evidence="1">The sequence shown here is derived from an EMBL/GenBank/DDBJ whole genome shotgun (WGS) entry which is preliminary data.</text>
</comment>
<name>A0A433IZK5_9PROT</name>
<proteinExistence type="predicted"/>
<evidence type="ECO:0000313" key="2">
    <source>
        <dbReference type="Proteomes" id="UP000280346"/>
    </source>
</evidence>
<accession>A0A433IZK5</accession>
<keyword evidence="2" id="KW-1185">Reference proteome</keyword>
<evidence type="ECO:0000313" key="1">
    <source>
        <dbReference type="EMBL" id="RUQ61236.1"/>
    </source>
</evidence>
<organism evidence="1 2">
    <name type="scientific">Azospirillum doebereinerae</name>
    <dbReference type="NCBI Taxonomy" id="92933"/>
    <lineage>
        <taxon>Bacteria</taxon>
        <taxon>Pseudomonadati</taxon>
        <taxon>Pseudomonadota</taxon>
        <taxon>Alphaproteobacteria</taxon>
        <taxon>Rhodospirillales</taxon>
        <taxon>Azospirillaceae</taxon>
        <taxon>Azospirillum</taxon>
    </lineage>
</organism>